<dbReference type="AlphaFoldDB" id="A0AAD9V619"/>
<dbReference type="EMBL" id="JARQWQ010000028">
    <property type="protein sequence ID" value="KAK2562606.1"/>
    <property type="molecule type" value="Genomic_DNA"/>
</dbReference>
<proteinExistence type="predicted"/>
<keyword evidence="2" id="KW-1185">Reference proteome</keyword>
<name>A0AAD9V619_ACRCE</name>
<evidence type="ECO:0000313" key="1">
    <source>
        <dbReference type="EMBL" id="KAK2562606.1"/>
    </source>
</evidence>
<reference evidence="1" key="2">
    <citation type="journal article" date="2023" name="Science">
        <title>Genomic signatures of disease resistance in endangered staghorn corals.</title>
        <authorList>
            <person name="Vollmer S.V."/>
            <person name="Selwyn J.D."/>
            <person name="Despard B.A."/>
            <person name="Roesel C.L."/>
        </authorList>
    </citation>
    <scope>NUCLEOTIDE SEQUENCE</scope>
    <source>
        <strain evidence="1">K2</strain>
    </source>
</reference>
<feature type="non-terminal residue" evidence="1">
    <location>
        <position position="60"/>
    </location>
</feature>
<evidence type="ECO:0000313" key="2">
    <source>
        <dbReference type="Proteomes" id="UP001249851"/>
    </source>
</evidence>
<gene>
    <name evidence="1" type="ORF">P5673_014292</name>
</gene>
<organism evidence="1 2">
    <name type="scientific">Acropora cervicornis</name>
    <name type="common">Staghorn coral</name>
    <dbReference type="NCBI Taxonomy" id="6130"/>
    <lineage>
        <taxon>Eukaryota</taxon>
        <taxon>Metazoa</taxon>
        <taxon>Cnidaria</taxon>
        <taxon>Anthozoa</taxon>
        <taxon>Hexacorallia</taxon>
        <taxon>Scleractinia</taxon>
        <taxon>Astrocoeniina</taxon>
        <taxon>Acroporidae</taxon>
        <taxon>Acropora</taxon>
    </lineage>
</organism>
<accession>A0AAD9V619</accession>
<dbReference type="Proteomes" id="UP001249851">
    <property type="component" value="Unassembled WGS sequence"/>
</dbReference>
<protein>
    <submittedName>
        <fullName evidence="1">Uncharacterized protein</fullName>
    </submittedName>
</protein>
<comment type="caution">
    <text evidence="1">The sequence shown here is derived from an EMBL/GenBank/DDBJ whole genome shotgun (WGS) entry which is preliminary data.</text>
</comment>
<sequence>DTNCLIRNLKHRCSPRSVLRTASRGLDSCGPTIELLCRLKFLDRNIANWKDRRTNSSFME</sequence>
<reference evidence="1" key="1">
    <citation type="journal article" date="2023" name="G3 (Bethesda)">
        <title>Whole genome assembly and annotation of the endangered Caribbean coral Acropora cervicornis.</title>
        <authorList>
            <person name="Selwyn J.D."/>
            <person name="Vollmer S.V."/>
        </authorList>
    </citation>
    <scope>NUCLEOTIDE SEQUENCE</scope>
    <source>
        <strain evidence="1">K2</strain>
    </source>
</reference>